<dbReference type="CDD" id="cd17748">
    <property type="entry name" value="BRCT_DNA_ligase_like"/>
    <property type="match status" value="1"/>
</dbReference>
<dbReference type="EC" id="6.5.1.2" evidence="2 15"/>
<evidence type="ECO:0000256" key="13">
    <source>
        <dbReference type="ARBA" id="ARBA00034005"/>
    </source>
</evidence>
<comment type="cofactor">
    <cofactor evidence="15">
        <name>Mg(2+)</name>
        <dbReference type="ChEBI" id="CHEBI:18420"/>
    </cofactor>
    <cofactor evidence="15">
        <name>Mn(2+)</name>
        <dbReference type="ChEBI" id="CHEBI:29035"/>
    </cofactor>
</comment>
<feature type="binding site" evidence="15">
    <location>
        <position position="289"/>
    </location>
    <ligand>
        <name>NAD(+)</name>
        <dbReference type="ChEBI" id="CHEBI:57540"/>
    </ligand>
</feature>
<dbReference type="InterPro" id="IPR012340">
    <property type="entry name" value="NA-bd_OB-fold"/>
</dbReference>
<dbReference type="GO" id="GO:0003911">
    <property type="term" value="F:DNA ligase (NAD+) activity"/>
    <property type="evidence" value="ECO:0007669"/>
    <property type="project" value="UniProtKB-UniRule"/>
</dbReference>
<dbReference type="PIRSF" id="PIRSF001604">
    <property type="entry name" value="LigA"/>
    <property type="match status" value="1"/>
</dbReference>
<dbReference type="EMBL" id="FLQX01000097">
    <property type="protein sequence ID" value="SBT05534.1"/>
    <property type="molecule type" value="Genomic_DNA"/>
</dbReference>
<evidence type="ECO:0000256" key="6">
    <source>
        <dbReference type="ARBA" id="ARBA00022723"/>
    </source>
</evidence>
<dbReference type="Pfam" id="PF00533">
    <property type="entry name" value="BRCT"/>
    <property type="match status" value="1"/>
</dbReference>
<dbReference type="InterPro" id="IPR036420">
    <property type="entry name" value="BRCT_dom_sf"/>
</dbReference>
<dbReference type="PANTHER" id="PTHR23389">
    <property type="entry name" value="CHROMOSOME TRANSMISSION FIDELITY FACTOR 18"/>
    <property type="match status" value="1"/>
</dbReference>
<dbReference type="SMART" id="SM00532">
    <property type="entry name" value="LIGANc"/>
    <property type="match status" value="1"/>
</dbReference>
<dbReference type="HAMAP" id="MF_01588">
    <property type="entry name" value="DNA_ligase_A"/>
    <property type="match status" value="1"/>
</dbReference>
<dbReference type="NCBIfam" id="NF005932">
    <property type="entry name" value="PRK07956.1"/>
    <property type="match status" value="1"/>
</dbReference>
<evidence type="ECO:0000256" key="11">
    <source>
        <dbReference type="ARBA" id="ARBA00023204"/>
    </source>
</evidence>
<keyword evidence="5 15" id="KW-0235">DNA replication</keyword>
<dbReference type="Gene3D" id="1.10.287.610">
    <property type="entry name" value="Helix hairpin bin"/>
    <property type="match status" value="1"/>
</dbReference>
<dbReference type="SMART" id="SM00278">
    <property type="entry name" value="HhH1"/>
    <property type="match status" value="4"/>
</dbReference>
<comment type="caution">
    <text evidence="15">Lacks conserved residue(s) required for the propagation of feature annotation.</text>
</comment>
<gene>
    <name evidence="15 18" type="primary">ligA</name>
    <name evidence="18" type="ORF">ACCAA_220035</name>
</gene>
<dbReference type="Gene3D" id="2.40.50.140">
    <property type="entry name" value="Nucleic acid-binding proteins"/>
    <property type="match status" value="1"/>
</dbReference>
<evidence type="ECO:0000256" key="12">
    <source>
        <dbReference type="ARBA" id="ARBA00023211"/>
    </source>
</evidence>
<evidence type="ECO:0000256" key="4">
    <source>
        <dbReference type="ARBA" id="ARBA00022598"/>
    </source>
</evidence>
<evidence type="ECO:0000256" key="8">
    <source>
        <dbReference type="ARBA" id="ARBA00022833"/>
    </source>
</evidence>
<dbReference type="InterPro" id="IPR013839">
    <property type="entry name" value="DNAligase_adenylation"/>
</dbReference>
<dbReference type="FunFam" id="2.40.50.140:FF:000012">
    <property type="entry name" value="DNA ligase"/>
    <property type="match status" value="1"/>
</dbReference>
<proteinExistence type="inferred from homology"/>
<dbReference type="NCBIfam" id="TIGR00575">
    <property type="entry name" value="dnlj"/>
    <property type="match status" value="1"/>
</dbReference>
<dbReference type="FunFam" id="3.30.470.30:FF:000001">
    <property type="entry name" value="DNA ligase"/>
    <property type="match status" value="1"/>
</dbReference>
<dbReference type="InterPro" id="IPR013840">
    <property type="entry name" value="DNAligase_N"/>
</dbReference>
<comment type="catalytic activity">
    <reaction evidence="13 15 16">
        <text>NAD(+) + (deoxyribonucleotide)n-3'-hydroxyl + 5'-phospho-(deoxyribonucleotide)m = (deoxyribonucleotide)n+m + AMP + beta-nicotinamide D-nucleotide.</text>
        <dbReference type="EC" id="6.5.1.2"/>
    </reaction>
</comment>
<accession>A0A1A8XK26</accession>
<keyword evidence="12 15" id="KW-0464">Manganese</keyword>
<dbReference type="GO" id="GO:0005829">
    <property type="term" value="C:cytosol"/>
    <property type="evidence" value="ECO:0007669"/>
    <property type="project" value="TreeGrafter"/>
</dbReference>
<organism evidence="18 19">
    <name type="scientific">Candidatus Accumulibacter aalborgensis</name>
    <dbReference type="NCBI Taxonomy" id="1860102"/>
    <lineage>
        <taxon>Bacteria</taxon>
        <taxon>Pseudomonadati</taxon>
        <taxon>Pseudomonadota</taxon>
        <taxon>Betaproteobacteria</taxon>
        <taxon>Candidatus Accumulibacter</taxon>
    </lineage>
</organism>
<dbReference type="InterPro" id="IPR001357">
    <property type="entry name" value="BRCT_dom"/>
</dbReference>
<feature type="binding site" evidence="15">
    <location>
        <position position="135"/>
    </location>
    <ligand>
        <name>NAD(+)</name>
        <dbReference type="ChEBI" id="CHEBI:57540"/>
    </ligand>
</feature>
<keyword evidence="8 15" id="KW-0862">Zinc</keyword>
<dbReference type="Gene3D" id="3.40.50.10190">
    <property type="entry name" value="BRCT domain"/>
    <property type="match status" value="1"/>
</dbReference>
<dbReference type="FunFam" id="1.10.150.20:FF:000007">
    <property type="entry name" value="DNA ligase"/>
    <property type="match status" value="1"/>
</dbReference>
<dbReference type="Gene3D" id="6.20.10.30">
    <property type="match status" value="1"/>
</dbReference>
<evidence type="ECO:0000256" key="5">
    <source>
        <dbReference type="ARBA" id="ARBA00022705"/>
    </source>
</evidence>
<evidence type="ECO:0000256" key="16">
    <source>
        <dbReference type="RuleBase" id="RU000618"/>
    </source>
</evidence>
<dbReference type="Pfam" id="PF12826">
    <property type="entry name" value="HHH_2"/>
    <property type="match status" value="1"/>
</dbReference>
<dbReference type="SUPFAM" id="SSF56091">
    <property type="entry name" value="DNA ligase/mRNA capping enzyme, catalytic domain"/>
    <property type="match status" value="1"/>
</dbReference>
<dbReference type="FunFam" id="1.10.287.610:FF:000002">
    <property type="entry name" value="DNA ligase"/>
    <property type="match status" value="1"/>
</dbReference>
<comment type="similarity">
    <text evidence="14 15">Belongs to the NAD-dependent DNA ligase family. LigA subfamily.</text>
</comment>
<dbReference type="STRING" id="1860102.ACCAA_220035"/>
<sequence>MNTSERVRSLRTEIEKHSYQYYVLDAPLIPDADYDHLFRELQALEAEHPELLSGDSPTQRVGAAPLPEFGSVTHALPMLSLNNAFSDQEVAAFDRRVREGLAAEGEVDYAAEPKFDGLAVSLSYAMGVLVRGATRGDGTTGEDVTANLRTLRSIPLRLMGSDWPPLLEVRGEVLLWRRDFERLNERQRGQGDKEFVNPRNAAAGSLRQLDPRVTARRPLRFFAYGVGFEPGAGLPATHSGWLERLAGWGFPVAGERRRVTGLAGLLGYHEEMSHRRAQLAYDIDGVVYKVDDLAAQERLGFVSRAPRFALAHKFPAEEAMTELLEISIQVGRTGALTPVARLAPVFVGGVTVTNATLHNEDEIRRKDVRIGDTVVVRRAGDVIPEIVRILPEKRPLSAREFILPKACPVCGSNVVRSSDEAVARCSGGLYCPAQRKQALLHFASRRALDIEGLGDKLVDQLVDSAIVRTPADLYRLGLLALAGLERMAEKSASNLLAAIEKSKQTTLARFIYALGMRNVGEATARDLARHFGRLDRLLAADEAQLIQVPDVGPIVAQSIRQFCNESHNVEAIEQLRAAGVVWSEGEPLAVIGRAVAGKVFVLTGTLPSLTREAAKQMVEAAGGKVSGSVSKKTDFVVAGADAGSKLDRARLLGVQIIDEGRLLALLNATGEGAVP</sequence>
<dbReference type="InterPro" id="IPR004150">
    <property type="entry name" value="NAD_DNA_ligase_OB"/>
</dbReference>
<keyword evidence="11 15" id="KW-0234">DNA repair</keyword>
<evidence type="ECO:0000256" key="15">
    <source>
        <dbReference type="HAMAP-Rule" id="MF_01588"/>
    </source>
</evidence>
<evidence type="ECO:0000256" key="3">
    <source>
        <dbReference type="ARBA" id="ARBA00013308"/>
    </source>
</evidence>
<dbReference type="FunFam" id="1.10.150.20:FF:000006">
    <property type="entry name" value="DNA ligase"/>
    <property type="match status" value="1"/>
</dbReference>
<evidence type="ECO:0000256" key="7">
    <source>
        <dbReference type="ARBA" id="ARBA00022763"/>
    </source>
</evidence>
<comment type="function">
    <text evidence="1 15">DNA ligase that catalyzes the formation of phosphodiester linkages between 5'-phosphoryl and 3'-hydroxyl groups in double-stranded DNA using NAD as a coenzyme and as the energy source for the reaction. It is essential for DNA replication and repair of damaged DNA.</text>
</comment>
<name>A0A1A8XK26_9PROT</name>
<dbReference type="PROSITE" id="PS50172">
    <property type="entry name" value="BRCT"/>
    <property type="match status" value="1"/>
</dbReference>
<dbReference type="InterPro" id="IPR033136">
    <property type="entry name" value="DNA_ligase_CS"/>
</dbReference>
<keyword evidence="6 15" id="KW-0479">Metal-binding</keyword>
<feature type="binding site" evidence="15">
    <location>
        <position position="407"/>
    </location>
    <ligand>
        <name>Zn(2+)</name>
        <dbReference type="ChEBI" id="CHEBI:29105"/>
    </ligand>
</feature>
<dbReference type="Pfam" id="PF01653">
    <property type="entry name" value="DNA_ligase_aden"/>
    <property type="match status" value="1"/>
</dbReference>
<evidence type="ECO:0000256" key="10">
    <source>
        <dbReference type="ARBA" id="ARBA00023027"/>
    </source>
</evidence>
<dbReference type="InterPro" id="IPR018239">
    <property type="entry name" value="DNA_ligase_AS"/>
</dbReference>
<keyword evidence="10 15" id="KW-0520">NAD</keyword>
<dbReference type="Gene3D" id="1.10.150.20">
    <property type="entry name" value="5' to 3' exonuclease, C-terminal subdomain"/>
    <property type="match status" value="2"/>
</dbReference>
<dbReference type="SUPFAM" id="SSF52113">
    <property type="entry name" value="BRCT domain"/>
    <property type="match status" value="1"/>
</dbReference>
<reference evidence="18 19" key="1">
    <citation type="submission" date="2016-06" db="EMBL/GenBank/DDBJ databases">
        <authorList>
            <person name="Kjaerup R.B."/>
            <person name="Dalgaard T.S."/>
            <person name="Juul-Madsen H.R."/>
        </authorList>
    </citation>
    <scope>NUCLEOTIDE SEQUENCE [LARGE SCALE GENOMIC DNA]</scope>
    <source>
        <strain evidence="18">3</strain>
    </source>
</reference>
<dbReference type="PROSITE" id="PS01056">
    <property type="entry name" value="DNA_LIGASE_N2"/>
    <property type="match status" value="1"/>
</dbReference>
<evidence type="ECO:0000313" key="19">
    <source>
        <dbReference type="Proteomes" id="UP000199169"/>
    </source>
</evidence>
<keyword evidence="19" id="KW-1185">Reference proteome</keyword>
<dbReference type="PROSITE" id="PS01055">
    <property type="entry name" value="DNA_LIGASE_N1"/>
    <property type="match status" value="1"/>
</dbReference>
<dbReference type="RefSeq" id="WP_186406621.1">
    <property type="nucleotide sequence ID" value="NZ_FLQX01000097.1"/>
</dbReference>
<dbReference type="SMART" id="SM00292">
    <property type="entry name" value="BRCT"/>
    <property type="match status" value="1"/>
</dbReference>
<dbReference type="InterPro" id="IPR010994">
    <property type="entry name" value="RuvA_2-like"/>
</dbReference>
<keyword evidence="7 15" id="KW-0227">DNA damage</keyword>
<evidence type="ECO:0000256" key="1">
    <source>
        <dbReference type="ARBA" id="ARBA00004067"/>
    </source>
</evidence>
<dbReference type="GO" id="GO:0046872">
    <property type="term" value="F:metal ion binding"/>
    <property type="evidence" value="ECO:0007669"/>
    <property type="project" value="UniProtKB-KW"/>
</dbReference>
<evidence type="ECO:0000256" key="14">
    <source>
        <dbReference type="ARBA" id="ARBA00060881"/>
    </source>
</evidence>
<evidence type="ECO:0000256" key="2">
    <source>
        <dbReference type="ARBA" id="ARBA00012722"/>
    </source>
</evidence>
<dbReference type="InterPro" id="IPR001679">
    <property type="entry name" value="DNA_ligase"/>
</dbReference>
<dbReference type="AlphaFoldDB" id="A0A1A8XK26"/>
<feature type="domain" description="BRCT" evidence="17">
    <location>
        <begin position="590"/>
        <end position="666"/>
    </location>
</feature>
<feature type="binding site" evidence="15">
    <location>
        <position position="112"/>
    </location>
    <ligand>
        <name>NAD(+)</name>
        <dbReference type="ChEBI" id="CHEBI:57540"/>
    </ligand>
</feature>
<dbReference type="SUPFAM" id="SSF50249">
    <property type="entry name" value="Nucleic acid-binding proteins"/>
    <property type="match status" value="1"/>
</dbReference>
<evidence type="ECO:0000256" key="9">
    <source>
        <dbReference type="ARBA" id="ARBA00022842"/>
    </source>
</evidence>
<feature type="binding site" evidence="15">
    <location>
        <position position="172"/>
    </location>
    <ligand>
        <name>NAD(+)</name>
        <dbReference type="ChEBI" id="CHEBI:57540"/>
    </ligand>
</feature>
<feature type="binding site" evidence="15">
    <location>
        <position position="313"/>
    </location>
    <ligand>
        <name>NAD(+)</name>
        <dbReference type="ChEBI" id="CHEBI:57540"/>
    </ligand>
</feature>
<feature type="binding site" evidence="15">
    <location>
        <position position="410"/>
    </location>
    <ligand>
        <name>Zn(2+)</name>
        <dbReference type="ChEBI" id="CHEBI:29105"/>
    </ligand>
</feature>
<dbReference type="Pfam" id="PF03120">
    <property type="entry name" value="OB_DNA_ligase"/>
    <property type="match status" value="1"/>
</dbReference>
<dbReference type="GO" id="GO:0003677">
    <property type="term" value="F:DNA binding"/>
    <property type="evidence" value="ECO:0007669"/>
    <property type="project" value="InterPro"/>
</dbReference>
<feature type="binding site" evidence="15">
    <location>
        <position position="431"/>
    </location>
    <ligand>
        <name>Zn(2+)</name>
        <dbReference type="ChEBI" id="CHEBI:29105"/>
    </ligand>
</feature>
<protein>
    <recommendedName>
        <fullName evidence="3 15">DNA ligase</fullName>
        <ecNumber evidence="2 15">6.5.1.2</ecNumber>
    </recommendedName>
    <alternativeName>
        <fullName evidence="15">Polydeoxyribonucleotide synthase [NAD(+)]</fullName>
    </alternativeName>
</protein>
<keyword evidence="4 15" id="KW-0436">Ligase</keyword>
<feature type="binding site" evidence="15">
    <location>
        <begin position="80"/>
        <end position="81"/>
    </location>
    <ligand>
        <name>NAD(+)</name>
        <dbReference type="ChEBI" id="CHEBI:57540"/>
    </ligand>
</feature>
<dbReference type="InterPro" id="IPR003583">
    <property type="entry name" value="Hlx-hairpin-Hlx_DNA-bd_motif"/>
</dbReference>
<feature type="active site" description="N6-AMP-lysine intermediate" evidence="15">
    <location>
        <position position="114"/>
    </location>
</feature>
<dbReference type="GO" id="GO:0006281">
    <property type="term" value="P:DNA repair"/>
    <property type="evidence" value="ECO:0007669"/>
    <property type="project" value="UniProtKB-KW"/>
</dbReference>
<dbReference type="Pfam" id="PF03119">
    <property type="entry name" value="DNA_ligase_ZBD"/>
    <property type="match status" value="1"/>
</dbReference>
<keyword evidence="9 15" id="KW-0460">Magnesium</keyword>
<dbReference type="CDD" id="cd00114">
    <property type="entry name" value="LIGANc"/>
    <property type="match status" value="1"/>
</dbReference>
<dbReference type="InterPro" id="IPR041663">
    <property type="entry name" value="DisA/LigA_HHH"/>
</dbReference>
<dbReference type="GO" id="GO:0006260">
    <property type="term" value="P:DNA replication"/>
    <property type="evidence" value="ECO:0007669"/>
    <property type="project" value="UniProtKB-KW"/>
</dbReference>
<dbReference type="PANTHER" id="PTHR23389:SF9">
    <property type="entry name" value="DNA LIGASE"/>
    <property type="match status" value="1"/>
</dbReference>
<dbReference type="InterPro" id="IPR004149">
    <property type="entry name" value="Znf_DNAligase_C4"/>
</dbReference>
<dbReference type="Proteomes" id="UP000199169">
    <property type="component" value="Unassembled WGS sequence"/>
</dbReference>
<evidence type="ECO:0000259" key="17">
    <source>
        <dbReference type="PROSITE" id="PS50172"/>
    </source>
</evidence>
<feature type="binding site" evidence="15">
    <location>
        <begin position="31"/>
        <end position="35"/>
    </location>
    <ligand>
        <name>NAD(+)</name>
        <dbReference type="ChEBI" id="CHEBI:57540"/>
    </ligand>
</feature>
<dbReference type="Gene3D" id="3.30.470.30">
    <property type="entry name" value="DNA ligase/mRNA capping enzyme"/>
    <property type="match status" value="1"/>
</dbReference>
<dbReference type="Pfam" id="PF22745">
    <property type="entry name" value="Nlig-Ia"/>
    <property type="match status" value="1"/>
</dbReference>
<dbReference type="SUPFAM" id="SSF47781">
    <property type="entry name" value="RuvA domain 2-like"/>
    <property type="match status" value="1"/>
</dbReference>
<evidence type="ECO:0000313" key="18">
    <source>
        <dbReference type="EMBL" id="SBT05534.1"/>
    </source>
</evidence>